<dbReference type="EMBL" id="LR797502">
    <property type="protein sequence ID" value="CAB4221552.1"/>
    <property type="molecule type" value="Genomic_DNA"/>
</dbReference>
<sequence>MTKTIITEVEVDVDLEEFSTADLLEELQSRGDLPPEYSDGKEVLESIFQKRRLGQDYQPELTALIYLGLGRIL</sequence>
<dbReference type="EMBL" id="LR796758">
    <property type="protein sequence ID" value="CAB4163832.1"/>
    <property type="molecule type" value="Genomic_DNA"/>
</dbReference>
<evidence type="ECO:0000313" key="3">
    <source>
        <dbReference type="EMBL" id="CAB4186842.1"/>
    </source>
</evidence>
<evidence type="ECO:0000313" key="4">
    <source>
        <dbReference type="EMBL" id="CAB4221552.1"/>
    </source>
</evidence>
<evidence type="ECO:0000313" key="1">
    <source>
        <dbReference type="EMBL" id="CAB4163832.1"/>
    </source>
</evidence>
<protein>
    <submittedName>
        <fullName evidence="2">Uncharacterized protein</fullName>
    </submittedName>
</protein>
<proteinExistence type="predicted"/>
<organism evidence="2">
    <name type="scientific">uncultured Caudovirales phage</name>
    <dbReference type="NCBI Taxonomy" id="2100421"/>
    <lineage>
        <taxon>Viruses</taxon>
        <taxon>Duplodnaviria</taxon>
        <taxon>Heunggongvirae</taxon>
        <taxon>Uroviricota</taxon>
        <taxon>Caudoviricetes</taxon>
        <taxon>Peduoviridae</taxon>
        <taxon>Maltschvirus</taxon>
        <taxon>Maltschvirus maltsch</taxon>
    </lineage>
</organism>
<name>A0A6J5P8D4_9CAUD</name>
<reference evidence="2" key="1">
    <citation type="submission" date="2020-04" db="EMBL/GenBank/DDBJ databases">
        <authorList>
            <person name="Chiriac C."/>
            <person name="Salcher M."/>
            <person name="Ghai R."/>
            <person name="Kavagutti S V."/>
        </authorList>
    </citation>
    <scope>NUCLEOTIDE SEQUENCE</scope>
</reference>
<evidence type="ECO:0000313" key="2">
    <source>
        <dbReference type="EMBL" id="CAB4165478.1"/>
    </source>
</evidence>
<accession>A0A6J5P8D4</accession>
<dbReference type="EMBL" id="LR796776">
    <property type="protein sequence ID" value="CAB4165478.1"/>
    <property type="molecule type" value="Genomic_DNA"/>
</dbReference>
<gene>
    <name evidence="3" type="ORF">UFOVP1146_188</name>
    <name evidence="4" type="ORF">UFOVP1638_377</name>
    <name evidence="1" type="ORF">UFOVP812_101</name>
    <name evidence="2" type="ORF">UFOVP818_42</name>
</gene>
<dbReference type="EMBL" id="LR797099">
    <property type="protein sequence ID" value="CAB4186842.1"/>
    <property type="molecule type" value="Genomic_DNA"/>
</dbReference>